<dbReference type="Pfam" id="PF20471">
    <property type="entry name" value="DUF6716"/>
    <property type="match status" value="1"/>
</dbReference>
<gene>
    <name evidence="1" type="ORF">HLB09_12915</name>
</gene>
<dbReference type="AlphaFoldDB" id="A0A849BRG7"/>
<keyword evidence="2" id="KW-1185">Reference proteome</keyword>
<proteinExistence type="predicted"/>
<evidence type="ECO:0000313" key="1">
    <source>
        <dbReference type="EMBL" id="NNH23973.1"/>
    </source>
</evidence>
<sequence>MDATTTTAPDDGGAPARPAARTRTAVLVAAFDSQLKWVGRVQEALEARGIACRTIVPSDVRHAISPAQQAEYAHSSAVLEEAPWDEVVAASLDADVVALALSGPFVERFTQDLVSRGGDRLPVVVCGWVGVIIEKLVAGYLDRAAADVIAVNSGEDLERFRRTAAALGLDDSNLLLSGLPLLGSAAAPRRTTGAPRTVLFADQPTVPERRAERLYVYDRLVRYAVRHPDRQVRLKPRHRPGEDTFHRMAHHPERLLAGRDLPPNFHVDYTPISAQLDEVDLLLTVSSTAALESVGAGVTTALVSDLGVREQLGNQVFVSSGLLRTFDDLEADDLPEPDRAWLDGYFFGEPGTTPAERVARRVEELLEHPERRVLPSVASSSYFAARSAYLTATAALAGAPGARRGPGRWRAVRALKTRAYRWAPGTAQRAEDALARVLR</sequence>
<name>A0A849BRG7_9ACTN</name>
<dbReference type="InterPro" id="IPR046561">
    <property type="entry name" value="DUF6716"/>
</dbReference>
<dbReference type="RefSeq" id="WP_171203754.1">
    <property type="nucleotide sequence ID" value="NZ_BAAANP010000049.1"/>
</dbReference>
<comment type="caution">
    <text evidence="1">The sequence shown here is derived from an EMBL/GenBank/DDBJ whole genome shotgun (WGS) entry which is preliminary data.</text>
</comment>
<organism evidence="1 2">
    <name type="scientific">Pseudokineococcus marinus</name>
    <dbReference type="NCBI Taxonomy" id="351215"/>
    <lineage>
        <taxon>Bacteria</taxon>
        <taxon>Bacillati</taxon>
        <taxon>Actinomycetota</taxon>
        <taxon>Actinomycetes</taxon>
        <taxon>Kineosporiales</taxon>
        <taxon>Kineosporiaceae</taxon>
        <taxon>Pseudokineococcus</taxon>
    </lineage>
</organism>
<reference evidence="1 2" key="1">
    <citation type="submission" date="2020-05" db="EMBL/GenBank/DDBJ databases">
        <title>MicrobeNet Type strains.</title>
        <authorList>
            <person name="Nicholson A.C."/>
        </authorList>
    </citation>
    <scope>NUCLEOTIDE SEQUENCE [LARGE SCALE GENOMIC DNA]</scope>
    <source>
        <strain evidence="1 2">JCM 14547</strain>
    </source>
</reference>
<dbReference type="EMBL" id="JABEMA010000232">
    <property type="protein sequence ID" value="NNH23973.1"/>
    <property type="molecule type" value="Genomic_DNA"/>
</dbReference>
<protein>
    <submittedName>
        <fullName evidence="1">Uncharacterized protein</fullName>
    </submittedName>
</protein>
<dbReference type="Proteomes" id="UP000555552">
    <property type="component" value="Unassembled WGS sequence"/>
</dbReference>
<accession>A0A849BRG7</accession>
<evidence type="ECO:0000313" key="2">
    <source>
        <dbReference type="Proteomes" id="UP000555552"/>
    </source>
</evidence>